<evidence type="ECO:0000313" key="4">
    <source>
        <dbReference type="Proteomes" id="UP000264702"/>
    </source>
</evidence>
<accession>A0A372ILU3</accession>
<evidence type="ECO:0000256" key="1">
    <source>
        <dbReference type="ARBA" id="ARBA00006484"/>
    </source>
</evidence>
<dbReference type="GO" id="GO:0016491">
    <property type="term" value="F:oxidoreductase activity"/>
    <property type="evidence" value="ECO:0007669"/>
    <property type="project" value="UniProtKB-KW"/>
</dbReference>
<protein>
    <submittedName>
        <fullName evidence="3">SDR family oxidoreductase</fullName>
    </submittedName>
</protein>
<organism evidence="3 4">
    <name type="scientific">Paracidobacterium acidisoli</name>
    <dbReference type="NCBI Taxonomy" id="2303751"/>
    <lineage>
        <taxon>Bacteria</taxon>
        <taxon>Pseudomonadati</taxon>
        <taxon>Acidobacteriota</taxon>
        <taxon>Terriglobia</taxon>
        <taxon>Terriglobales</taxon>
        <taxon>Acidobacteriaceae</taxon>
        <taxon>Paracidobacterium</taxon>
    </lineage>
</organism>
<dbReference type="PRINTS" id="PR00081">
    <property type="entry name" value="GDHRDH"/>
</dbReference>
<dbReference type="OrthoDB" id="9803333at2"/>
<dbReference type="EMBL" id="QVQT01000005">
    <property type="protein sequence ID" value="RFU15721.1"/>
    <property type="molecule type" value="Genomic_DNA"/>
</dbReference>
<dbReference type="Proteomes" id="UP000264702">
    <property type="component" value="Unassembled WGS sequence"/>
</dbReference>
<dbReference type="PANTHER" id="PTHR24321">
    <property type="entry name" value="DEHYDROGENASES, SHORT CHAIN"/>
    <property type="match status" value="1"/>
</dbReference>
<dbReference type="Gene3D" id="3.40.50.720">
    <property type="entry name" value="NAD(P)-binding Rossmann-like Domain"/>
    <property type="match status" value="1"/>
</dbReference>
<comment type="similarity">
    <text evidence="1">Belongs to the short-chain dehydrogenases/reductases (SDR) family.</text>
</comment>
<evidence type="ECO:0000256" key="2">
    <source>
        <dbReference type="ARBA" id="ARBA00023002"/>
    </source>
</evidence>
<dbReference type="AlphaFoldDB" id="A0A372ILU3"/>
<dbReference type="InterPro" id="IPR002347">
    <property type="entry name" value="SDR_fam"/>
</dbReference>
<dbReference type="SUPFAM" id="SSF51735">
    <property type="entry name" value="NAD(P)-binding Rossmann-fold domains"/>
    <property type="match status" value="1"/>
</dbReference>
<dbReference type="Pfam" id="PF13561">
    <property type="entry name" value="adh_short_C2"/>
    <property type="match status" value="1"/>
</dbReference>
<reference evidence="3 4" key="1">
    <citation type="submission" date="2018-08" db="EMBL/GenBank/DDBJ databases">
        <title>Acidipila sp. 4G-K13, an acidobacterium isolated from forest soil.</title>
        <authorList>
            <person name="Gao Z.-H."/>
            <person name="Qiu L.-H."/>
        </authorList>
    </citation>
    <scope>NUCLEOTIDE SEQUENCE [LARGE SCALE GENOMIC DNA]</scope>
    <source>
        <strain evidence="3 4">4G-K13</strain>
    </source>
</reference>
<dbReference type="RefSeq" id="WP_117301383.1">
    <property type="nucleotide sequence ID" value="NZ_QVQT02000005.1"/>
</dbReference>
<keyword evidence="2" id="KW-0560">Oxidoreductase</keyword>
<dbReference type="PANTHER" id="PTHR24321:SF8">
    <property type="entry name" value="ESTRADIOL 17-BETA-DEHYDROGENASE 8-RELATED"/>
    <property type="match status" value="1"/>
</dbReference>
<evidence type="ECO:0000313" key="3">
    <source>
        <dbReference type="EMBL" id="RFU15721.1"/>
    </source>
</evidence>
<proteinExistence type="inferred from homology"/>
<keyword evidence="4" id="KW-1185">Reference proteome</keyword>
<gene>
    <name evidence="3" type="ORF">D0Y96_14820</name>
</gene>
<dbReference type="FunFam" id="3.40.50.720:FF:000084">
    <property type="entry name" value="Short-chain dehydrogenase reductase"/>
    <property type="match status" value="1"/>
</dbReference>
<dbReference type="InterPro" id="IPR036291">
    <property type="entry name" value="NAD(P)-bd_dom_sf"/>
</dbReference>
<dbReference type="PRINTS" id="PR00080">
    <property type="entry name" value="SDRFAMILY"/>
</dbReference>
<sequence length="259" mass="27655">MDTQIKGKTACVTAGAHGIGEAIADLLTEEGAHVFVADLDGAALRETASRRAGVIEADLATAEGVNDLVSEVRKTFGGPPDILVNNLGVGDAASFEEISDERWADSLAVNLMGTIRICRALLPEMAKRGSGSVVNIGSDLAKQPEPTMMDYGVCKAGLLYLTKALARQYISQVRVNVVLPGPIWSRMWTRPGGIVDQLVAQYNVDREEALERFLKERYMPMGIGQPQDVAQAVVFLASPLAKFITGASLDIGGTLRSLI</sequence>
<comment type="caution">
    <text evidence="3">The sequence shown here is derived from an EMBL/GenBank/DDBJ whole genome shotgun (WGS) entry which is preliminary data.</text>
</comment>
<dbReference type="InterPro" id="IPR020904">
    <property type="entry name" value="Sc_DH/Rdtase_CS"/>
</dbReference>
<name>A0A372ILU3_9BACT</name>
<dbReference type="PROSITE" id="PS00061">
    <property type="entry name" value="ADH_SHORT"/>
    <property type="match status" value="1"/>
</dbReference>
<dbReference type="CDD" id="cd05233">
    <property type="entry name" value="SDR_c"/>
    <property type="match status" value="1"/>
</dbReference>